<proteinExistence type="predicted"/>
<feature type="region of interest" description="Disordered" evidence="1">
    <location>
        <begin position="1"/>
        <end position="44"/>
    </location>
</feature>
<gene>
    <name evidence="2" type="ORF">JTE90_008325</name>
</gene>
<dbReference type="EMBL" id="JAFNEN010000844">
    <property type="protein sequence ID" value="KAG8176885.1"/>
    <property type="molecule type" value="Genomic_DNA"/>
</dbReference>
<comment type="caution">
    <text evidence="2">The sequence shown here is derived from an EMBL/GenBank/DDBJ whole genome shotgun (WGS) entry which is preliminary data.</text>
</comment>
<evidence type="ECO:0000313" key="2">
    <source>
        <dbReference type="EMBL" id="KAG8176885.1"/>
    </source>
</evidence>
<keyword evidence="3" id="KW-1185">Reference proteome</keyword>
<protein>
    <submittedName>
        <fullName evidence="2">Uncharacterized protein</fullName>
    </submittedName>
</protein>
<dbReference type="AlphaFoldDB" id="A0AAV6U025"/>
<evidence type="ECO:0000256" key="1">
    <source>
        <dbReference type="SAM" id="MobiDB-lite"/>
    </source>
</evidence>
<accession>A0AAV6U025</accession>
<reference evidence="2 3" key="1">
    <citation type="journal article" date="2022" name="Nat. Ecol. Evol.">
        <title>A masculinizing supergene underlies an exaggerated male reproductive morph in a spider.</title>
        <authorList>
            <person name="Hendrickx F."/>
            <person name="De Corte Z."/>
            <person name="Sonet G."/>
            <person name="Van Belleghem S.M."/>
            <person name="Kostlbacher S."/>
            <person name="Vangestel C."/>
        </authorList>
    </citation>
    <scope>NUCLEOTIDE SEQUENCE [LARGE SCALE GENOMIC DNA]</scope>
    <source>
        <strain evidence="2">W744_W776</strain>
    </source>
</reference>
<dbReference type="Proteomes" id="UP000827092">
    <property type="component" value="Unassembled WGS sequence"/>
</dbReference>
<evidence type="ECO:0000313" key="3">
    <source>
        <dbReference type="Proteomes" id="UP000827092"/>
    </source>
</evidence>
<organism evidence="2 3">
    <name type="scientific">Oedothorax gibbosus</name>
    <dbReference type="NCBI Taxonomy" id="931172"/>
    <lineage>
        <taxon>Eukaryota</taxon>
        <taxon>Metazoa</taxon>
        <taxon>Ecdysozoa</taxon>
        <taxon>Arthropoda</taxon>
        <taxon>Chelicerata</taxon>
        <taxon>Arachnida</taxon>
        <taxon>Araneae</taxon>
        <taxon>Araneomorphae</taxon>
        <taxon>Entelegynae</taxon>
        <taxon>Araneoidea</taxon>
        <taxon>Linyphiidae</taxon>
        <taxon>Erigoninae</taxon>
        <taxon>Oedothorax</taxon>
    </lineage>
</organism>
<sequence length="86" mass="9798">MPSRPTQAPAPIRKHGRPRGQVTQRDTPRAPWSQPFRSLHSTKGVDIGNYRSQALMINLPMEFTSKSLERRLRQVEGNTVTDFSPK</sequence>
<name>A0AAV6U025_9ARAC</name>